<evidence type="ECO:0000313" key="2">
    <source>
        <dbReference type="EMBL" id="CAE6946098.1"/>
    </source>
</evidence>
<keyword evidence="1" id="KW-0732">Signal</keyword>
<keyword evidence="3" id="KW-1185">Reference proteome</keyword>
<evidence type="ECO:0000256" key="1">
    <source>
        <dbReference type="SAM" id="SignalP"/>
    </source>
</evidence>
<gene>
    <name evidence="2" type="primary">HERC1</name>
    <name evidence="2" type="ORF">SNAT2548_LOCUS1400</name>
</gene>
<evidence type="ECO:0000313" key="3">
    <source>
        <dbReference type="Proteomes" id="UP000604046"/>
    </source>
</evidence>
<feature type="signal peptide" evidence="1">
    <location>
        <begin position="1"/>
        <end position="20"/>
    </location>
</feature>
<reference evidence="2" key="1">
    <citation type="submission" date="2021-02" db="EMBL/GenBank/DDBJ databases">
        <authorList>
            <person name="Dougan E. K."/>
            <person name="Rhodes N."/>
            <person name="Thang M."/>
            <person name="Chan C."/>
        </authorList>
    </citation>
    <scope>NUCLEOTIDE SEQUENCE</scope>
</reference>
<sequence>MSPTASWLFTFICLHSAAMCQSGQNGIGRSAEVFAEAFADCANWVPATTLQRLRQAAAEDEQRPEGSTSYRIDKEWNSFRKAERLVRKWGLKWNIKTSYYEYNQDVIIPYFSPRDIVRYLLQTHPELLFGGATTMQQRKQTLTEFWAAFKGFHSSHEVYTTHGDYLDGVVPLLWHGDDGRGVRKGTTTLCTIETPFGLDAFNPQCEDLQTCCKQAGVSNRILQQQNVNLKRHSFLTKFLLFAVPKKYTKCDSLLQGLCAIISRELRALFYEGVVVQGRLWFGACVGCKGDLAWYQKLAELSRCFNKVVCKDNEEMCHECKAGSAARPFEDISSSPSWGSTIFAERPWTQPPTTGLLQVPCDRAAPERILRRDIFHNTKVGCFQDFIASSMLLVADFGYFNDGNANARDKILERTTGLLLQQYIPELVLLFRGCRGDEYFPSFLMFACEGNEDMVGRVARLSRRVHQTRVCERILLLYQTKAYALSKKFKKELSRKRPRPSD</sequence>
<dbReference type="Proteomes" id="UP000604046">
    <property type="component" value="Unassembled WGS sequence"/>
</dbReference>
<comment type="caution">
    <text evidence="2">The sequence shown here is derived from an EMBL/GenBank/DDBJ whole genome shotgun (WGS) entry which is preliminary data.</text>
</comment>
<dbReference type="AlphaFoldDB" id="A0A812HDZ4"/>
<name>A0A812HDZ4_9DINO</name>
<feature type="chain" id="PRO_5032292996" evidence="1">
    <location>
        <begin position="21"/>
        <end position="501"/>
    </location>
</feature>
<accession>A0A812HDZ4</accession>
<organism evidence="2 3">
    <name type="scientific">Symbiodinium natans</name>
    <dbReference type="NCBI Taxonomy" id="878477"/>
    <lineage>
        <taxon>Eukaryota</taxon>
        <taxon>Sar</taxon>
        <taxon>Alveolata</taxon>
        <taxon>Dinophyceae</taxon>
        <taxon>Suessiales</taxon>
        <taxon>Symbiodiniaceae</taxon>
        <taxon>Symbiodinium</taxon>
    </lineage>
</organism>
<proteinExistence type="predicted"/>
<protein>
    <submittedName>
        <fullName evidence="2">HERC1 protein</fullName>
    </submittedName>
</protein>
<dbReference type="EMBL" id="CAJNDS010000077">
    <property type="protein sequence ID" value="CAE6946098.1"/>
    <property type="molecule type" value="Genomic_DNA"/>
</dbReference>